<evidence type="ECO:0000256" key="6">
    <source>
        <dbReference type="SAM" id="MobiDB-lite"/>
    </source>
</evidence>
<evidence type="ECO:0000313" key="8">
    <source>
        <dbReference type="EMBL" id="GLL13205.1"/>
    </source>
</evidence>
<feature type="compositionally biased region" description="Low complexity" evidence="6">
    <location>
        <begin position="29"/>
        <end position="40"/>
    </location>
</feature>
<dbReference type="GO" id="GO:0071949">
    <property type="term" value="F:FAD binding"/>
    <property type="evidence" value="ECO:0007669"/>
    <property type="project" value="InterPro"/>
</dbReference>
<comment type="cofactor">
    <cofactor evidence="1">
        <name>FAD</name>
        <dbReference type="ChEBI" id="CHEBI:57692"/>
    </cofactor>
</comment>
<dbReference type="PANTHER" id="PTHR42973">
    <property type="entry name" value="BINDING OXIDOREDUCTASE, PUTATIVE (AFU_ORTHOLOGUE AFUA_1G17690)-RELATED"/>
    <property type="match status" value="1"/>
</dbReference>
<dbReference type="PANTHER" id="PTHR42973:SF39">
    <property type="entry name" value="FAD-BINDING PCMH-TYPE DOMAIN-CONTAINING PROTEIN"/>
    <property type="match status" value="1"/>
</dbReference>
<accession>A0A9W6L6X8</accession>
<proteinExistence type="inferred from homology"/>
<dbReference type="PROSITE" id="PS51387">
    <property type="entry name" value="FAD_PCMH"/>
    <property type="match status" value="1"/>
</dbReference>
<evidence type="ECO:0000256" key="5">
    <source>
        <dbReference type="ARBA" id="ARBA00023002"/>
    </source>
</evidence>
<dbReference type="Gene3D" id="3.30.43.10">
    <property type="entry name" value="Uridine Diphospho-n-acetylenolpyruvylglucosamine Reductase, domain 2"/>
    <property type="match status" value="1"/>
</dbReference>
<comment type="similarity">
    <text evidence="2">Belongs to the oxygen-dependent FAD-linked oxidoreductase family.</text>
</comment>
<keyword evidence="4" id="KW-0274">FAD</keyword>
<dbReference type="EMBL" id="BSFQ01000019">
    <property type="protein sequence ID" value="GLL13205.1"/>
    <property type="molecule type" value="Genomic_DNA"/>
</dbReference>
<protein>
    <submittedName>
        <fullName evidence="8">FAD-linked oxidase</fullName>
    </submittedName>
</protein>
<dbReference type="Proteomes" id="UP001143463">
    <property type="component" value="Unassembled WGS sequence"/>
</dbReference>
<dbReference type="InterPro" id="IPR050416">
    <property type="entry name" value="FAD-linked_Oxidoreductase"/>
</dbReference>
<reference evidence="8" key="2">
    <citation type="submission" date="2023-01" db="EMBL/GenBank/DDBJ databases">
        <authorList>
            <person name="Sun Q."/>
            <person name="Evtushenko L."/>
        </authorList>
    </citation>
    <scope>NUCLEOTIDE SEQUENCE</scope>
    <source>
        <strain evidence="8">VKM Ac-1069</strain>
    </source>
</reference>
<feature type="domain" description="FAD-binding PCMH-type" evidence="7">
    <location>
        <begin position="78"/>
        <end position="249"/>
    </location>
</feature>
<keyword evidence="9" id="KW-1185">Reference proteome</keyword>
<name>A0A9W6L6X8_9PSEU</name>
<dbReference type="Gene3D" id="3.30.465.10">
    <property type="match status" value="1"/>
</dbReference>
<dbReference type="GO" id="GO:0016491">
    <property type="term" value="F:oxidoreductase activity"/>
    <property type="evidence" value="ECO:0007669"/>
    <property type="project" value="UniProtKB-KW"/>
</dbReference>
<evidence type="ECO:0000313" key="9">
    <source>
        <dbReference type="Proteomes" id="UP001143463"/>
    </source>
</evidence>
<sequence>MARSWRTPAGRESSITDAAPRGPTDRETPMTLSTPPTSSLDELRPGDLLALTAAVAGPVLQPGDPGFAEEAAGFNVAYPPAAAVVVGATSTADVAAAVRYAAATGRKVAVQATGHGLTGELYGTVLVTTRRMDAVRIDSLNRRAVVGAGVRWRAVIDAAAPHGLAPLSGSSSQVGVVGYTTGGGLGPLARRYGFAADHVRRFTIVTADGAVREVSEHSQGPDADLFWAVRGGKGNFGIVTEMEFDLVPVARFFGGALFFGADDAAAVLHAWREWAPALPEDAGTSVAMLRLPPDPALPEPLRGRFAVAVRFTHLGSAEEGAALLAPMRAVAAPVLDTVADLPYAAIDAVHMDPVDPMPMWDRGTAVAELPAEAVDALLAVAGPQVEAPLAMVELRLLGGAVARRPEVPGAVAGRDAAFSVFTVGVLAGPPVEVVVAATAAVVDSVGPWACGALVNLLGQAGPARVGALWSDADRARLLGTARRFDPAGTFATNVVIG</sequence>
<dbReference type="InterPro" id="IPR016166">
    <property type="entry name" value="FAD-bd_PCMH"/>
</dbReference>
<evidence type="ECO:0000256" key="3">
    <source>
        <dbReference type="ARBA" id="ARBA00022630"/>
    </source>
</evidence>
<keyword evidence="3" id="KW-0285">Flavoprotein</keyword>
<evidence type="ECO:0000256" key="1">
    <source>
        <dbReference type="ARBA" id="ARBA00001974"/>
    </source>
</evidence>
<dbReference type="Gene3D" id="3.40.462.20">
    <property type="match status" value="1"/>
</dbReference>
<dbReference type="InterPro" id="IPR006094">
    <property type="entry name" value="Oxid_FAD_bind_N"/>
</dbReference>
<dbReference type="AlphaFoldDB" id="A0A9W6L6X8"/>
<evidence type="ECO:0000256" key="2">
    <source>
        <dbReference type="ARBA" id="ARBA00005466"/>
    </source>
</evidence>
<evidence type="ECO:0000256" key="4">
    <source>
        <dbReference type="ARBA" id="ARBA00022827"/>
    </source>
</evidence>
<dbReference type="InterPro" id="IPR016167">
    <property type="entry name" value="FAD-bd_PCMH_sub1"/>
</dbReference>
<keyword evidence="5" id="KW-0560">Oxidoreductase</keyword>
<dbReference type="Pfam" id="PF01565">
    <property type="entry name" value="FAD_binding_4"/>
    <property type="match status" value="1"/>
</dbReference>
<dbReference type="SUPFAM" id="SSF56176">
    <property type="entry name" value="FAD-binding/transporter-associated domain-like"/>
    <property type="match status" value="1"/>
</dbReference>
<comment type="caution">
    <text evidence="8">The sequence shown here is derived from an EMBL/GenBank/DDBJ whole genome shotgun (WGS) entry which is preliminary data.</text>
</comment>
<feature type="region of interest" description="Disordered" evidence="6">
    <location>
        <begin position="1"/>
        <end position="43"/>
    </location>
</feature>
<evidence type="ECO:0000259" key="7">
    <source>
        <dbReference type="PROSITE" id="PS51387"/>
    </source>
</evidence>
<dbReference type="InterPro" id="IPR036318">
    <property type="entry name" value="FAD-bd_PCMH-like_sf"/>
</dbReference>
<organism evidence="8 9">
    <name type="scientific">Pseudonocardia halophobica</name>
    <dbReference type="NCBI Taxonomy" id="29401"/>
    <lineage>
        <taxon>Bacteria</taxon>
        <taxon>Bacillati</taxon>
        <taxon>Actinomycetota</taxon>
        <taxon>Actinomycetes</taxon>
        <taxon>Pseudonocardiales</taxon>
        <taxon>Pseudonocardiaceae</taxon>
        <taxon>Pseudonocardia</taxon>
    </lineage>
</organism>
<dbReference type="InterPro" id="IPR016169">
    <property type="entry name" value="FAD-bd_PCMH_sub2"/>
</dbReference>
<reference evidence="8" key="1">
    <citation type="journal article" date="2014" name="Int. J. Syst. Evol. Microbiol.">
        <title>Complete genome sequence of Corynebacterium casei LMG S-19264T (=DSM 44701T), isolated from a smear-ripened cheese.</title>
        <authorList>
            <consortium name="US DOE Joint Genome Institute (JGI-PGF)"/>
            <person name="Walter F."/>
            <person name="Albersmeier A."/>
            <person name="Kalinowski J."/>
            <person name="Ruckert C."/>
        </authorList>
    </citation>
    <scope>NUCLEOTIDE SEQUENCE</scope>
    <source>
        <strain evidence="8">VKM Ac-1069</strain>
    </source>
</reference>
<gene>
    <name evidence="8" type="ORF">GCM10017577_43480</name>
</gene>